<dbReference type="RefSeq" id="WP_327600633.1">
    <property type="nucleotide sequence ID" value="NZ_JAYXHS010000004.1"/>
</dbReference>
<keyword evidence="2" id="KW-1185">Reference proteome</keyword>
<reference evidence="1 2" key="1">
    <citation type="submission" date="2024-01" db="EMBL/GenBank/DDBJ databases">
        <title>Uliginosibacterium soil sp. nov.</title>
        <authorList>
            <person name="Lv Y."/>
        </authorList>
    </citation>
    <scope>NUCLEOTIDE SEQUENCE [LARGE SCALE GENOMIC DNA]</scope>
    <source>
        <strain evidence="1 2">H3</strain>
    </source>
</reference>
<dbReference type="PANTHER" id="PTHR34387:SF1">
    <property type="entry name" value="PERIPLASMIC IMMUNOGENIC PROTEIN"/>
    <property type="match status" value="1"/>
</dbReference>
<dbReference type="EMBL" id="JAYXHS010000004">
    <property type="protein sequence ID" value="MEC5387658.1"/>
    <property type="molecule type" value="Genomic_DNA"/>
</dbReference>
<dbReference type="Proteomes" id="UP001331561">
    <property type="component" value="Unassembled WGS sequence"/>
</dbReference>
<dbReference type="Pfam" id="PF04402">
    <property type="entry name" value="SIMPL"/>
    <property type="match status" value="1"/>
</dbReference>
<proteinExistence type="predicted"/>
<dbReference type="Gene3D" id="3.30.110.170">
    <property type="entry name" value="Protein of unknown function (DUF541), domain 1"/>
    <property type="match status" value="1"/>
</dbReference>
<evidence type="ECO:0000313" key="2">
    <source>
        <dbReference type="Proteomes" id="UP001331561"/>
    </source>
</evidence>
<organism evidence="1 2">
    <name type="scientific">Uliginosibacterium silvisoli</name>
    <dbReference type="NCBI Taxonomy" id="3114758"/>
    <lineage>
        <taxon>Bacteria</taxon>
        <taxon>Pseudomonadati</taxon>
        <taxon>Pseudomonadota</taxon>
        <taxon>Betaproteobacteria</taxon>
        <taxon>Rhodocyclales</taxon>
        <taxon>Zoogloeaceae</taxon>
        <taxon>Uliginosibacterium</taxon>
    </lineage>
</organism>
<dbReference type="PANTHER" id="PTHR34387">
    <property type="entry name" value="SLR1258 PROTEIN"/>
    <property type="match status" value="1"/>
</dbReference>
<dbReference type="InterPro" id="IPR007497">
    <property type="entry name" value="SIMPL/DUF541"/>
</dbReference>
<protein>
    <submittedName>
        <fullName evidence="1">SIMPL domain-containing protein</fullName>
    </submittedName>
</protein>
<sequence length="199" mass="21321">MSADASRSLPNDLAQAQAYVEQTDATPAELAKRVNQRMNEALALVKTYPAIKVKTTNSQTWPVYAPKTPGRIDAWRMRSSISLKSRDIAALSELLGKLQNLTAVDQVSVGFAPETRAKASDEAMVDALKAFQARAALAAQALGKRWRIKNINVSQGMAPQPYLRAAKASMSMAEAAPAPIEAGEGLITVTINGSVELID</sequence>
<comment type="caution">
    <text evidence="1">The sequence shown here is derived from an EMBL/GenBank/DDBJ whole genome shotgun (WGS) entry which is preliminary data.</text>
</comment>
<name>A0ABU6K9D8_9RHOO</name>
<gene>
    <name evidence="1" type="ORF">VVD49_18135</name>
</gene>
<dbReference type="Gene3D" id="3.30.70.2970">
    <property type="entry name" value="Protein of unknown function (DUF541), domain 2"/>
    <property type="match status" value="1"/>
</dbReference>
<evidence type="ECO:0000313" key="1">
    <source>
        <dbReference type="EMBL" id="MEC5387658.1"/>
    </source>
</evidence>
<accession>A0ABU6K9D8</accession>
<dbReference type="InterPro" id="IPR052022">
    <property type="entry name" value="26kDa_periplasmic_antigen"/>
</dbReference>